<dbReference type="Pfam" id="PF02278">
    <property type="entry name" value="Lyase_8"/>
    <property type="match status" value="1"/>
</dbReference>
<dbReference type="InterPro" id="IPR008929">
    <property type="entry name" value="Chondroitin_lyas"/>
</dbReference>
<comment type="similarity">
    <text evidence="1">Belongs to the polysaccharide lyase 8 family.</text>
</comment>
<dbReference type="GO" id="GO:0005975">
    <property type="term" value="P:carbohydrate metabolic process"/>
    <property type="evidence" value="ECO:0007669"/>
    <property type="project" value="InterPro"/>
</dbReference>
<feature type="domain" description="Polysaccharide lyase family 8 central" evidence="6">
    <location>
        <begin position="480"/>
        <end position="723"/>
    </location>
</feature>
<evidence type="ECO:0000259" key="8">
    <source>
        <dbReference type="Pfam" id="PF08124"/>
    </source>
</evidence>
<gene>
    <name evidence="9" type="ORF">EIP91_008878</name>
</gene>
<evidence type="ECO:0000256" key="5">
    <source>
        <dbReference type="SAM" id="Phobius"/>
    </source>
</evidence>
<feature type="transmembrane region" description="Helical" evidence="5">
    <location>
        <begin position="66"/>
        <end position="88"/>
    </location>
</feature>
<dbReference type="SUPFAM" id="SSF48230">
    <property type="entry name" value="Chondroitin AC/alginate lyase"/>
    <property type="match status" value="1"/>
</dbReference>
<evidence type="ECO:0000313" key="10">
    <source>
        <dbReference type="Proteomes" id="UP000292702"/>
    </source>
</evidence>
<dbReference type="Pfam" id="PF02884">
    <property type="entry name" value="Lyase_8_C"/>
    <property type="match status" value="1"/>
</dbReference>
<reference evidence="9 10" key="1">
    <citation type="submission" date="2018-11" db="EMBL/GenBank/DDBJ databases">
        <title>Genome assembly of Steccherinum ochraceum LE-BIN_3174, the white-rot fungus of the Steccherinaceae family (The Residual Polyporoid clade, Polyporales, Basidiomycota).</title>
        <authorList>
            <person name="Fedorova T.V."/>
            <person name="Glazunova O.A."/>
            <person name="Landesman E.O."/>
            <person name="Moiseenko K.V."/>
            <person name="Psurtseva N.V."/>
            <person name="Savinova O.S."/>
            <person name="Shakhova N.V."/>
            <person name="Tyazhelova T.V."/>
            <person name="Vasina D.V."/>
        </authorList>
    </citation>
    <scope>NUCLEOTIDE SEQUENCE [LARGE SCALE GENOMIC DNA]</scope>
    <source>
        <strain evidence="9 10">LE-BIN_3174</strain>
    </source>
</reference>
<keyword evidence="5" id="KW-0812">Transmembrane</keyword>
<keyword evidence="5" id="KW-1133">Transmembrane helix</keyword>
<dbReference type="InterPro" id="IPR014718">
    <property type="entry name" value="GH-type_carb-bd"/>
</dbReference>
<feature type="domain" description="Polysaccharide lyase family 8 C-terminal" evidence="7">
    <location>
        <begin position="740"/>
        <end position="807"/>
    </location>
</feature>
<proteinExistence type="inferred from homology"/>
<dbReference type="GO" id="GO:0016837">
    <property type="term" value="F:carbon-oxygen lyase activity, acting on polysaccharides"/>
    <property type="evidence" value="ECO:0007669"/>
    <property type="project" value="UniProtKB-ARBA"/>
</dbReference>
<dbReference type="InterPro" id="IPR011013">
    <property type="entry name" value="Gal_mutarotase_sf_dom"/>
</dbReference>
<keyword evidence="5" id="KW-0472">Membrane</keyword>
<evidence type="ECO:0000256" key="2">
    <source>
        <dbReference type="ARBA" id="ARBA00022729"/>
    </source>
</evidence>
<feature type="domain" description="Polysaccharide lyase 8 N-terminal alpha-helical" evidence="8">
    <location>
        <begin position="156"/>
        <end position="398"/>
    </location>
</feature>
<sequence length="851" mass="90537">MHSEDVVLGEFQPCLRQDSSPGSKAESSPRTPGSSAYMKFSSEHSTPLLPLMSGGYIKSKKRKRNLYIALAVLAVGVVVAIVCAAVFATRHKHNQDSNSSDNPSSNDPNAKKPGNTTVQDDIQTMASRRLSVIVGGLENATSVSAWMSTLGPDGKWPDSEIDYTTGCKAQSANWPASFHWVRIENMAAAWHGGFDDAGQLTNSKDLGSKISSAMDYWFSQDFTDPACLVGGGSGGCGCSTPGLWNPNWFANVILVPKLIAPSCLLFNSSLTPTQRGNCSKIANRAYGTFIGGIVGGAAVTGANTLDIATIGIDNGLLASNATLLSDAFNRVHTEVVVQNKVRVDGIHADGSFSQHDGILYNGNYGKDYSTNDAVALEIEAADTRYQANNASRDAFQALIDGDQWMIYRNTLTNVLHWDFSALGRFLVLPVADGQATAQINLNLTQIQVLGQLWESDTLTQVYNGLVKNTTDANAGELVGNRMFYANDYMVHRGPGYVTSVRMYSSRTRSSECVNSQNPFGFHLADGTVYTYLNGNEYEDISAAWDWNLIPGTTVDYGATPLNCGTSAQDGTQTFVGGVSTGSVGIAAMRYQNPLTKQFTFQKAWFFLPNDVQHVMIPKVTSASAAPVFSVLDQRLHNGDILVNNNNAGTGNFTSPSSLWHGGVGYTFNPQGSVSLSVEVGPRTGDWTKIGSSHQGPVTVDLFAAWLRHTDLSKAVSYSVYPGTTPSTFQSKLSVPTSQSVRNDGSVSAMADTGFAMVIFWDSAGGNVAVPTSAAPITISSTESSMIIVDLTKWSVTVSDPTQTLQSLSVTVALGSGSPPSGWPSSTNSKTLTISLSGGGSAGMSVTQSLFA</sequence>
<dbReference type="InterPro" id="IPR004103">
    <property type="entry name" value="Lyase_8_C"/>
</dbReference>
<evidence type="ECO:0008006" key="11">
    <source>
        <dbReference type="Google" id="ProtNLM"/>
    </source>
</evidence>
<dbReference type="EMBL" id="RWJN01000005">
    <property type="protein sequence ID" value="TCD71497.1"/>
    <property type="molecule type" value="Genomic_DNA"/>
</dbReference>
<evidence type="ECO:0000259" key="6">
    <source>
        <dbReference type="Pfam" id="PF02278"/>
    </source>
</evidence>
<dbReference type="InterPro" id="IPR038970">
    <property type="entry name" value="Lyase_8"/>
</dbReference>
<dbReference type="GO" id="GO:0005576">
    <property type="term" value="C:extracellular region"/>
    <property type="evidence" value="ECO:0007669"/>
    <property type="project" value="InterPro"/>
</dbReference>
<accession>A0A4V2MXU4</accession>
<dbReference type="Gene3D" id="2.70.98.10">
    <property type="match status" value="1"/>
</dbReference>
<dbReference type="InterPro" id="IPR011071">
    <property type="entry name" value="Lyase_8-like_C"/>
</dbReference>
<evidence type="ECO:0000256" key="1">
    <source>
        <dbReference type="ARBA" id="ARBA00006699"/>
    </source>
</evidence>
<dbReference type="PANTHER" id="PTHR38481:SF1">
    <property type="entry name" value="HYALURONATE LYASE"/>
    <property type="match status" value="1"/>
</dbReference>
<dbReference type="AlphaFoldDB" id="A0A4V2MXU4"/>
<dbReference type="GO" id="GO:0030246">
    <property type="term" value="F:carbohydrate binding"/>
    <property type="evidence" value="ECO:0007669"/>
    <property type="project" value="InterPro"/>
</dbReference>
<feature type="compositionally biased region" description="Low complexity" evidence="4">
    <location>
        <begin position="96"/>
        <end position="108"/>
    </location>
</feature>
<feature type="compositionally biased region" description="Polar residues" evidence="4">
    <location>
        <begin position="17"/>
        <end position="34"/>
    </location>
</feature>
<dbReference type="SUPFAM" id="SSF49863">
    <property type="entry name" value="Hyaluronate lyase-like, C-terminal domain"/>
    <property type="match status" value="1"/>
</dbReference>
<dbReference type="Gene3D" id="2.60.220.10">
    <property type="entry name" value="Polysaccharide lyase family 8-like, C-terminal"/>
    <property type="match status" value="1"/>
</dbReference>
<dbReference type="InterPro" id="IPR012970">
    <property type="entry name" value="Lyase_8_alpha_N"/>
</dbReference>
<dbReference type="InterPro" id="IPR003159">
    <property type="entry name" value="Lyase_8_central_dom"/>
</dbReference>
<name>A0A4V2MXU4_9APHY</name>
<keyword evidence="3" id="KW-0456">Lyase</keyword>
<keyword evidence="10" id="KW-1185">Reference proteome</keyword>
<evidence type="ECO:0000313" key="9">
    <source>
        <dbReference type="EMBL" id="TCD71497.1"/>
    </source>
</evidence>
<feature type="region of interest" description="Disordered" evidence="4">
    <location>
        <begin position="1"/>
        <end position="40"/>
    </location>
</feature>
<dbReference type="Pfam" id="PF08124">
    <property type="entry name" value="Lyase_8_N"/>
    <property type="match status" value="1"/>
</dbReference>
<keyword evidence="2" id="KW-0732">Signal</keyword>
<evidence type="ECO:0000259" key="7">
    <source>
        <dbReference type="Pfam" id="PF02884"/>
    </source>
</evidence>
<dbReference type="Gene3D" id="1.50.10.100">
    <property type="entry name" value="Chondroitin AC/alginate lyase"/>
    <property type="match status" value="1"/>
</dbReference>
<protein>
    <recommendedName>
        <fullName evidence="11">Polysaccharide lyase family 8 protein</fullName>
    </recommendedName>
</protein>
<dbReference type="OrthoDB" id="5980780at2759"/>
<evidence type="ECO:0000256" key="4">
    <source>
        <dbReference type="SAM" id="MobiDB-lite"/>
    </source>
</evidence>
<feature type="region of interest" description="Disordered" evidence="4">
    <location>
        <begin position="92"/>
        <end position="118"/>
    </location>
</feature>
<comment type="caution">
    <text evidence="9">The sequence shown here is derived from an EMBL/GenBank/DDBJ whole genome shotgun (WGS) entry which is preliminary data.</text>
</comment>
<organism evidence="9 10">
    <name type="scientific">Steccherinum ochraceum</name>
    <dbReference type="NCBI Taxonomy" id="92696"/>
    <lineage>
        <taxon>Eukaryota</taxon>
        <taxon>Fungi</taxon>
        <taxon>Dikarya</taxon>
        <taxon>Basidiomycota</taxon>
        <taxon>Agaricomycotina</taxon>
        <taxon>Agaricomycetes</taxon>
        <taxon>Polyporales</taxon>
        <taxon>Steccherinaceae</taxon>
        <taxon>Steccherinum</taxon>
    </lineage>
</organism>
<evidence type="ECO:0000256" key="3">
    <source>
        <dbReference type="ARBA" id="ARBA00023239"/>
    </source>
</evidence>
<dbReference type="SUPFAM" id="SSF74650">
    <property type="entry name" value="Galactose mutarotase-like"/>
    <property type="match status" value="1"/>
</dbReference>
<dbReference type="Proteomes" id="UP000292702">
    <property type="component" value="Unassembled WGS sequence"/>
</dbReference>
<dbReference type="PANTHER" id="PTHR38481">
    <property type="entry name" value="HYALURONATE LYASE"/>
    <property type="match status" value="1"/>
</dbReference>